<evidence type="ECO:0000313" key="1">
    <source>
        <dbReference type="EMBL" id="MFD1050333.1"/>
    </source>
</evidence>
<gene>
    <name evidence="1" type="ORF">ACFQ1S_34810</name>
</gene>
<comment type="caution">
    <text evidence="1">The sequence shown here is derived from an EMBL/GenBank/DDBJ whole genome shotgun (WGS) entry which is preliminary data.</text>
</comment>
<keyword evidence="2" id="KW-1185">Reference proteome</keyword>
<name>A0ABW3MHU3_9PSEU</name>
<evidence type="ECO:0000313" key="2">
    <source>
        <dbReference type="Proteomes" id="UP001597045"/>
    </source>
</evidence>
<proteinExistence type="predicted"/>
<reference evidence="2" key="1">
    <citation type="journal article" date="2019" name="Int. J. Syst. Evol. Microbiol.">
        <title>The Global Catalogue of Microorganisms (GCM) 10K type strain sequencing project: providing services to taxonomists for standard genome sequencing and annotation.</title>
        <authorList>
            <consortium name="The Broad Institute Genomics Platform"/>
            <consortium name="The Broad Institute Genome Sequencing Center for Infectious Disease"/>
            <person name="Wu L."/>
            <person name="Ma J."/>
        </authorList>
    </citation>
    <scope>NUCLEOTIDE SEQUENCE [LARGE SCALE GENOMIC DNA]</scope>
    <source>
        <strain evidence="2">JCM 31486</strain>
    </source>
</reference>
<dbReference type="Proteomes" id="UP001597045">
    <property type="component" value="Unassembled WGS sequence"/>
</dbReference>
<sequence length="113" mass="12412">EVIDGDATARHRHGCVRRNVRGQTQGSTFAAIPGTRNNAAPTRQRMALRVGEPGWAQEVLEQVENLSVARGEQALLRAVLSAHRGKISSARNMLEPVLGRQARVLVVQLRQSR</sequence>
<protein>
    <submittedName>
        <fullName evidence="1">Uncharacterized protein</fullName>
    </submittedName>
</protein>
<accession>A0ABW3MHU3</accession>
<feature type="non-terminal residue" evidence="1">
    <location>
        <position position="1"/>
    </location>
</feature>
<organism evidence="1 2">
    <name type="scientific">Kibdelosporangium lantanae</name>
    <dbReference type="NCBI Taxonomy" id="1497396"/>
    <lineage>
        <taxon>Bacteria</taxon>
        <taxon>Bacillati</taxon>
        <taxon>Actinomycetota</taxon>
        <taxon>Actinomycetes</taxon>
        <taxon>Pseudonocardiales</taxon>
        <taxon>Pseudonocardiaceae</taxon>
        <taxon>Kibdelosporangium</taxon>
    </lineage>
</organism>
<dbReference type="EMBL" id="JBHTIS010002763">
    <property type="protein sequence ID" value="MFD1050333.1"/>
    <property type="molecule type" value="Genomic_DNA"/>
</dbReference>